<protein>
    <recommendedName>
        <fullName evidence="8">Glycosyltransferase family 92 protein</fullName>
        <ecNumber evidence="8">2.4.1.-</ecNumber>
    </recommendedName>
</protein>
<evidence type="ECO:0000256" key="2">
    <source>
        <dbReference type="ARBA" id="ARBA00007647"/>
    </source>
</evidence>
<comment type="subcellular location">
    <subcellularLocation>
        <location evidence="1">Membrane</location>
        <topology evidence="1">Single-pass membrane protein</topology>
    </subcellularLocation>
</comment>
<feature type="transmembrane region" description="Helical" evidence="8">
    <location>
        <begin position="61"/>
        <end position="85"/>
    </location>
</feature>
<evidence type="ECO:0000256" key="6">
    <source>
        <dbReference type="ARBA" id="ARBA00022989"/>
    </source>
</evidence>
<dbReference type="GO" id="GO:0016020">
    <property type="term" value="C:membrane"/>
    <property type="evidence" value="ECO:0007669"/>
    <property type="project" value="UniProtKB-SubCell"/>
</dbReference>
<dbReference type="AlphaFoldDB" id="A0A7R9BW71"/>
<evidence type="ECO:0000256" key="4">
    <source>
        <dbReference type="ARBA" id="ARBA00022679"/>
    </source>
</evidence>
<evidence type="ECO:0000256" key="7">
    <source>
        <dbReference type="ARBA" id="ARBA00023136"/>
    </source>
</evidence>
<dbReference type="PANTHER" id="PTHR21461">
    <property type="entry name" value="GLYCOSYLTRANSFERASE FAMILY 92 PROTEIN"/>
    <property type="match status" value="1"/>
</dbReference>
<dbReference type="Proteomes" id="UP000678499">
    <property type="component" value="Unassembled WGS sequence"/>
</dbReference>
<evidence type="ECO:0000256" key="3">
    <source>
        <dbReference type="ARBA" id="ARBA00022676"/>
    </source>
</evidence>
<dbReference type="InterPro" id="IPR008166">
    <property type="entry name" value="Glyco_transf_92"/>
</dbReference>
<keyword evidence="5 8" id="KW-0812">Transmembrane</keyword>
<keyword evidence="4 8" id="KW-0808">Transferase</keyword>
<keyword evidence="10" id="KW-1185">Reference proteome</keyword>
<dbReference type="EMBL" id="CAJPEX010002687">
    <property type="protein sequence ID" value="CAG0921358.1"/>
    <property type="molecule type" value="Genomic_DNA"/>
</dbReference>
<evidence type="ECO:0000256" key="8">
    <source>
        <dbReference type="RuleBase" id="RU366017"/>
    </source>
</evidence>
<gene>
    <name evidence="9" type="ORF">NMOB1V02_LOCUS8857</name>
</gene>
<keyword evidence="3 8" id="KW-0328">Glycosyltransferase</keyword>
<evidence type="ECO:0000256" key="5">
    <source>
        <dbReference type="ARBA" id="ARBA00022692"/>
    </source>
</evidence>
<dbReference type="GO" id="GO:0016757">
    <property type="term" value="F:glycosyltransferase activity"/>
    <property type="evidence" value="ECO:0007669"/>
    <property type="project" value="UniProtKB-UniRule"/>
</dbReference>
<reference evidence="9" key="1">
    <citation type="submission" date="2020-11" db="EMBL/GenBank/DDBJ databases">
        <authorList>
            <person name="Tran Van P."/>
        </authorList>
    </citation>
    <scope>NUCLEOTIDE SEQUENCE</scope>
</reference>
<dbReference type="EC" id="2.4.1.-" evidence="8"/>
<evidence type="ECO:0000256" key="1">
    <source>
        <dbReference type="ARBA" id="ARBA00004167"/>
    </source>
</evidence>
<accession>A0A7R9BW71</accession>
<evidence type="ECO:0000313" key="9">
    <source>
        <dbReference type="EMBL" id="CAD7281206.1"/>
    </source>
</evidence>
<evidence type="ECO:0000313" key="10">
    <source>
        <dbReference type="Proteomes" id="UP000678499"/>
    </source>
</evidence>
<comment type="similarity">
    <text evidence="2 8">Belongs to the glycosyltransferase 92 family.</text>
</comment>
<sequence length="370" mass="42443">MRVCLFATTDQCPISFPLELKMLAAAGCLIQQKFPSRKSKLGSVLKKYAEVRRRTRFVRRIIITVIITVVYFILITVVLTPMGFYEDRDLQRESSGVSIIDPSQCKSVSNLLKLGNLENSMASKKKFVVCLKEIFLPFEDNSLILAEWLEFMKIFGADKVVAFSTGDLQHSNVTEVMKYEYAVLLDMDELILPKDPTVKTWSELLETPQLKHVKNASTICFPEQQMIATEHPIQSYTTWKQKRLLKNIPRHHFFLRHVFKVSPESSSLVQFRKKCFHNLEKIVSIVAHSANSCLKDCEIHVTSADVGQSFHYRSKCSNSSQIGLDFGILNINCSDRKYPLLRMDRTILKYEKEITDNLLLALSSMKLAFK</sequence>
<dbReference type="GO" id="GO:0005737">
    <property type="term" value="C:cytoplasm"/>
    <property type="evidence" value="ECO:0007669"/>
    <property type="project" value="TreeGrafter"/>
</dbReference>
<dbReference type="PANTHER" id="PTHR21461:SF83">
    <property type="entry name" value="GLYCOSYLTRANSFERASE FAMILY 92 PROTEIN"/>
    <property type="match status" value="1"/>
</dbReference>
<dbReference type="Pfam" id="PF01697">
    <property type="entry name" value="Glyco_transf_92"/>
    <property type="match status" value="1"/>
</dbReference>
<keyword evidence="6 8" id="KW-1133">Transmembrane helix</keyword>
<name>A0A7R9BW71_9CRUS</name>
<organism evidence="9">
    <name type="scientific">Notodromas monacha</name>
    <dbReference type="NCBI Taxonomy" id="399045"/>
    <lineage>
        <taxon>Eukaryota</taxon>
        <taxon>Metazoa</taxon>
        <taxon>Ecdysozoa</taxon>
        <taxon>Arthropoda</taxon>
        <taxon>Crustacea</taxon>
        <taxon>Oligostraca</taxon>
        <taxon>Ostracoda</taxon>
        <taxon>Podocopa</taxon>
        <taxon>Podocopida</taxon>
        <taxon>Cypridocopina</taxon>
        <taxon>Cypridoidea</taxon>
        <taxon>Cyprididae</taxon>
        <taxon>Notodromas</taxon>
    </lineage>
</organism>
<proteinExistence type="inferred from homology"/>
<keyword evidence="7 8" id="KW-0472">Membrane</keyword>
<dbReference type="EMBL" id="OA884724">
    <property type="protein sequence ID" value="CAD7281206.1"/>
    <property type="molecule type" value="Genomic_DNA"/>
</dbReference>